<dbReference type="Gene3D" id="1.10.10.60">
    <property type="entry name" value="Homeodomain-like"/>
    <property type="match status" value="1"/>
</dbReference>
<feature type="domain" description="HTH myb-type" evidence="3">
    <location>
        <begin position="29"/>
        <end position="54"/>
    </location>
</feature>
<dbReference type="InterPro" id="IPR009057">
    <property type="entry name" value="Homeodomain-like_sf"/>
</dbReference>
<dbReference type="SUPFAM" id="SSF46689">
    <property type="entry name" value="Homeodomain-like"/>
    <property type="match status" value="1"/>
</dbReference>
<dbReference type="InterPro" id="IPR001005">
    <property type="entry name" value="SANT/Myb"/>
</dbReference>
<feature type="chain" id="PRO_5040407947" description="HTH myb-type domain-containing protein" evidence="2">
    <location>
        <begin position="20"/>
        <end position="79"/>
    </location>
</feature>
<keyword evidence="2" id="KW-0732">Signal</keyword>
<evidence type="ECO:0000313" key="5">
    <source>
        <dbReference type="Proteomes" id="UP000324705"/>
    </source>
</evidence>
<keyword evidence="1" id="KW-0238">DNA-binding</keyword>
<dbReference type="EMBL" id="LT934114">
    <property type="protein sequence ID" value="VAH50383.1"/>
    <property type="molecule type" value="Genomic_DNA"/>
</dbReference>
<dbReference type="CDD" id="cd00167">
    <property type="entry name" value="SANT"/>
    <property type="match status" value="1"/>
</dbReference>
<dbReference type="PROSITE" id="PS51294">
    <property type="entry name" value="HTH_MYB"/>
    <property type="match status" value="1"/>
</dbReference>
<feature type="signal peptide" evidence="2">
    <location>
        <begin position="1"/>
        <end position="19"/>
    </location>
</feature>
<reference evidence="4 5" key="1">
    <citation type="submission" date="2017-09" db="EMBL/GenBank/DDBJ databases">
        <authorList>
            <consortium name="International Durum Wheat Genome Sequencing Consortium (IDWGSC)"/>
            <person name="Milanesi L."/>
        </authorList>
    </citation>
    <scope>NUCLEOTIDE SEQUENCE [LARGE SCALE GENOMIC DNA]</scope>
    <source>
        <strain evidence="5">cv. Svevo</strain>
    </source>
</reference>
<accession>A0A9R1PW46</accession>
<sequence>MSHGLFIVFLRTLMGFVCMQHSMDQQNGLIARSLPGHIGKQCQERWHNHLNPEYREMVGLLRNMHELIPIGYMRINGQK</sequence>
<gene>
    <name evidence="4" type="ORF">TRITD_2Bv1G199170</name>
</gene>
<protein>
    <recommendedName>
        <fullName evidence="3">HTH myb-type domain-containing protein</fullName>
    </recommendedName>
</protein>
<dbReference type="GO" id="GO:0003677">
    <property type="term" value="F:DNA binding"/>
    <property type="evidence" value="ECO:0007669"/>
    <property type="project" value="UniProtKB-KW"/>
</dbReference>
<keyword evidence="5" id="KW-1185">Reference proteome</keyword>
<evidence type="ECO:0000256" key="2">
    <source>
        <dbReference type="SAM" id="SignalP"/>
    </source>
</evidence>
<dbReference type="Proteomes" id="UP000324705">
    <property type="component" value="Chromosome 2B"/>
</dbReference>
<dbReference type="InterPro" id="IPR017930">
    <property type="entry name" value="Myb_dom"/>
</dbReference>
<name>A0A9R1PW46_TRITD</name>
<dbReference type="AlphaFoldDB" id="A0A9R1PW46"/>
<organism evidence="4 5">
    <name type="scientific">Triticum turgidum subsp. durum</name>
    <name type="common">Durum wheat</name>
    <name type="synonym">Triticum durum</name>
    <dbReference type="NCBI Taxonomy" id="4567"/>
    <lineage>
        <taxon>Eukaryota</taxon>
        <taxon>Viridiplantae</taxon>
        <taxon>Streptophyta</taxon>
        <taxon>Embryophyta</taxon>
        <taxon>Tracheophyta</taxon>
        <taxon>Spermatophyta</taxon>
        <taxon>Magnoliopsida</taxon>
        <taxon>Liliopsida</taxon>
        <taxon>Poales</taxon>
        <taxon>Poaceae</taxon>
        <taxon>BOP clade</taxon>
        <taxon>Pooideae</taxon>
        <taxon>Triticodae</taxon>
        <taxon>Triticeae</taxon>
        <taxon>Triticinae</taxon>
        <taxon>Triticum</taxon>
    </lineage>
</organism>
<dbReference type="Gramene" id="TRITD2Bv1G199170.1">
    <property type="protein sequence ID" value="TRITD2Bv1G199170.1"/>
    <property type="gene ID" value="TRITD2Bv1G199170"/>
</dbReference>
<evidence type="ECO:0000313" key="4">
    <source>
        <dbReference type="EMBL" id="VAH50383.1"/>
    </source>
</evidence>
<evidence type="ECO:0000259" key="3">
    <source>
        <dbReference type="PROSITE" id="PS51294"/>
    </source>
</evidence>
<proteinExistence type="predicted"/>
<evidence type="ECO:0000256" key="1">
    <source>
        <dbReference type="ARBA" id="ARBA00023125"/>
    </source>
</evidence>